<dbReference type="EMBL" id="PCWQ01000004">
    <property type="protein sequence ID" value="PIR07303.1"/>
    <property type="molecule type" value="Genomic_DNA"/>
</dbReference>
<comment type="caution">
    <text evidence="2">The sequence shown here is derived from an EMBL/GenBank/DDBJ whole genome shotgun (WGS) entry which is preliminary data.</text>
</comment>
<dbReference type="InterPro" id="IPR039564">
    <property type="entry name" value="Peptidase_C39-like"/>
</dbReference>
<dbReference type="Gene3D" id="3.90.70.10">
    <property type="entry name" value="Cysteine proteinases"/>
    <property type="match status" value="1"/>
</dbReference>
<dbReference type="Pfam" id="PF13529">
    <property type="entry name" value="Peptidase_C39_2"/>
    <property type="match status" value="1"/>
</dbReference>
<reference evidence="2 3" key="1">
    <citation type="submission" date="2017-09" db="EMBL/GenBank/DDBJ databases">
        <title>Depth-based differentiation of microbial function through sediment-hosted aquifers and enrichment of novel symbionts in the deep terrestrial subsurface.</title>
        <authorList>
            <person name="Probst A.J."/>
            <person name="Ladd B."/>
            <person name="Jarett J.K."/>
            <person name="Geller-Mcgrath D.E."/>
            <person name="Sieber C.M."/>
            <person name="Emerson J.B."/>
            <person name="Anantharaman K."/>
            <person name="Thomas B.C."/>
            <person name="Malmstrom R."/>
            <person name="Stieglmeier M."/>
            <person name="Klingl A."/>
            <person name="Woyke T."/>
            <person name="Ryan C.M."/>
            <person name="Banfield J.F."/>
        </authorList>
    </citation>
    <scope>NUCLEOTIDE SEQUENCE [LARGE SCALE GENOMIC DNA]</scope>
    <source>
        <strain evidence="2">CG11_big_fil_rev_8_21_14_0_20_36_20</strain>
    </source>
</reference>
<feature type="domain" description="Peptidase C39-like" evidence="1">
    <location>
        <begin position="73"/>
        <end position="215"/>
    </location>
</feature>
<dbReference type="AlphaFoldDB" id="A0A2H0NEI1"/>
<evidence type="ECO:0000313" key="3">
    <source>
        <dbReference type="Proteomes" id="UP000230564"/>
    </source>
</evidence>
<gene>
    <name evidence="2" type="ORF">COV55_00170</name>
</gene>
<organism evidence="2 3">
    <name type="scientific">Candidatus Komeilibacteria bacterium CG11_big_fil_rev_8_21_14_0_20_36_20</name>
    <dbReference type="NCBI Taxonomy" id="1974477"/>
    <lineage>
        <taxon>Bacteria</taxon>
        <taxon>Candidatus Komeiliibacteriota</taxon>
    </lineage>
</organism>
<evidence type="ECO:0000259" key="1">
    <source>
        <dbReference type="Pfam" id="PF13529"/>
    </source>
</evidence>
<accession>A0A2H0NEI1</accession>
<dbReference type="Proteomes" id="UP000230564">
    <property type="component" value="Unassembled WGS sequence"/>
</dbReference>
<sequence length="256" mass="29258">MKKYFLIIILIIFGGVVYWSQRLEPEVIKIDLPPEQNYEEFIIEEEQVEEITGDNEIINEVVKQPVEKTSINLNIPFTPQAPTANWEQPFQDACEEASILMVDYYYQNKNLPNQIEIEELLLAMVELQENNWGGHFNLPVARTAEFVATYFGYQTEIIENLDAQKIRVYLDQGLPVIVPANGKKLANPYFKNGGPDYHMLVIKGYLDDKFITNDPGTKRGEDFVYTSDNLLYSIADWDPEASSATGPKVGLILLKN</sequence>
<proteinExistence type="predicted"/>
<protein>
    <recommendedName>
        <fullName evidence="1">Peptidase C39-like domain-containing protein</fullName>
    </recommendedName>
</protein>
<evidence type="ECO:0000313" key="2">
    <source>
        <dbReference type="EMBL" id="PIR07303.1"/>
    </source>
</evidence>
<name>A0A2H0NEI1_9BACT</name>